<dbReference type="AlphaFoldDB" id="A0A395N2A4"/>
<dbReference type="Pfam" id="PF00069">
    <property type="entry name" value="Pkinase"/>
    <property type="match status" value="1"/>
</dbReference>
<dbReference type="PANTHER" id="PTHR44167:SF24">
    <property type="entry name" value="SERINE_THREONINE-PROTEIN KINASE CHK2"/>
    <property type="match status" value="1"/>
</dbReference>
<dbReference type="GO" id="GO:0044773">
    <property type="term" value="P:mitotic DNA damage checkpoint signaling"/>
    <property type="evidence" value="ECO:0007669"/>
    <property type="project" value="TreeGrafter"/>
</dbReference>
<name>A0A395N2A4_9HYPO</name>
<reference evidence="2 3" key="1">
    <citation type="journal article" date="2018" name="PLoS Pathog.">
        <title>Evolution of structural diversity of trichothecenes, a family of toxins produced by plant pathogenic and entomopathogenic fungi.</title>
        <authorList>
            <person name="Proctor R.H."/>
            <person name="McCormick S.P."/>
            <person name="Kim H.S."/>
            <person name="Cardoza R.E."/>
            <person name="Stanley A.M."/>
            <person name="Lindo L."/>
            <person name="Kelly A."/>
            <person name="Brown D.W."/>
            <person name="Lee T."/>
            <person name="Vaughan M.M."/>
            <person name="Alexander N.J."/>
            <person name="Busman M."/>
            <person name="Gutierrez S."/>
        </authorList>
    </citation>
    <scope>NUCLEOTIDE SEQUENCE [LARGE SCALE GENOMIC DNA]</scope>
    <source>
        <strain evidence="2 3">NRRL 13405</strain>
    </source>
</reference>
<dbReference type="Proteomes" id="UP000265631">
    <property type="component" value="Unassembled WGS sequence"/>
</dbReference>
<keyword evidence="2" id="KW-0808">Transferase</keyword>
<dbReference type="PROSITE" id="PS50011">
    <property type="entry name" value="PROTEIN_KINASE_DOM"/>
    <property type="match status" value="1"/>
</dbReference>
<dbReference type="Gene3D" id="1.10.510.10">
    <property type="entry name" value="Transferase(Phosphotransferase) domain 1"/>
    <property type="match status" value="1"/>
</dbReference>
<feature type="non-terminal residue" evidence="2">
    <location>
        <position position="1"/>
    </location>
</feature>
<dbReference type="PANTHER" id="PTHR44167">
    <property type="entry name" value="OVARIAN-SPECIFIC SERINE/THREONINE-PROTEIN KINASE LOK-RELATED"/>
    <property type="match status" value="1"/>
</dbReference>
<sequence length="371" mass="42535">SQKQPFQPTKVEATQKLRLLLTHALAPRTAIMSSPRATTVSSVVFSLKPCNRHAQNLISDLANQSFVRSHDGCDMIDVDFIPDRCDGLYPAAIGKKGHIKIDRNFIAKIQVSFELHKETGEIMLVDRSPSQNCYVYYVQSDHEILDFYKFGALVLNPAAHEIVITFGGSIKYEFEVKWRMRDWIDLEAWKSLETRTGQVQTLRSLPPTKRVEEGVEGPLHELRFLLQTKIACNFCTRTTIHKCIDLRTGHCVAVKHVVDLIKGRYREEGEACKKITTDLSHPHIIEFFQVEILPDSFNLVMELQDGDLSGLVCTREFREPQQLFTDADTVGRPILLQMLKALDYLAFKDIIHRDVKPHNILYRRINGAYHY</sequence>
<gene>
    <name evidence="2" type="ORF">FIE12Z_1653</name>
</gene>
<protein>
    <submittedName>
        <fullName evidence="2">Camk family protein kinase</fullName>
    </submittedName>
</protein>
<dbReference type="InterPro" id="IPR000719">
    <property type="entry name" value="Prot_kinase_dom"/>
</dbReference>
<keyword evidence="2" id="KW-0418">Kinase</keyword>
<evidence type="ECO:0000313" key="3">
    <source>
        <dbReference type="Proteomes" id="UP000265631"/>
    </source>
</evidence>
<dbReference type="InterPro" id="IPR011009">
    <property type="entry name" value="Kinase-like_dom_sf"/>
</dbReference>
<dbReference type="GO" id="GO:0005634">
    <property type="term" value="C:nucleus"/>
    <property type="evidence" value="ECO:0007669"/>
    <property type="project" value="TreeGrafter"/>
</dbReference>
<dbReference type="SUPFAM" id="SSF56112">
    <property type="entry name" value="Protein kinase-like (PK-like)"/>
    <property type="match status" value="1"/>
</dbReference>
<dbReference type="SMART" id="SM00220">
    <property type="entry name" value="S_TKc"/>
    <property type="match status" value="1"/>
</dbReference>
<dbReference type="InterPro" id="IPR008271">
    <property type="entry name" value="Ser/Thr_kinase_AS"/>
</dbReference>
<dbReference type="PROSITE" id="PS00108">
    <property type="entry name" value="PROTEIN_KINASE_ST"/>
    <property type="match status" value="1"/>
</dbReference>
<proteinExistence type="predicted"/>
<comment type="caution">
    <text evidence="2">The sequence shown here is derived from an EMBL/GenBank/DDBJ whole genome shotgun (WGS) entry which is preliminary data.</text>
</comment>
<accession>A0A395N2A4</accession>
<dbReference type="EMBL" id="PXXK01000031">
    <property type="protein sequence ID" value="RFN54057.1"/>
    <property type="molecule type" value="Genomic_DNA"/>
</dbReference>
<keyword evidence="3" id="KW-1185">Reference proteome</keyword>
<dbReference type="GO" id="GO:0005524">
    <property type="term" value="F:ATP binding"/>
    <property type="evidence" value="ECO:0007669"/>
    <property type="project" value="InterPro"/>
</dbReference>
<organism evidence="2 3">
    <name type="scientific">Fusarium flagelliforme</name>
    <dbReference type="NCBI Taxonomy" id="2675880"/>
    <lineage>
        <taxon>Eukaryota</taxon>
        <taxon>Fungi</taxon>
        <taxon>Dikarya</taxon>
        <taxon>Ascomycota</taxon>
        <taxon>Pezizomycotina</taxon>
        <taxon>Sordariomycetes</taxon>
        <taxon>Hypocreomycetidae</taxon>
        <taxon>Hypocreales</taxon>
        <taxon>Nectriaceae</taxon>
        <taxon>Fusarium</taxon>
        <taxon>Fusarium incarnatum-equiseti species complex</taxon>
    </lineage>
</organism>
<evidence type="ECO:0000313" key="2">
    <source>
        <dbReference type="EMBL" id="RFN54057.1"/>
    </source>
</evidence>
<feature type="domain" description="Protein kinase" evidence="1">
    <location>
        <begin position="205"/>
        <end position="371"/>
    </location>
</feature>
<dbReference type="GO" id="GO:0004674">
    <property type="term" value="F:protein serine/threonine kinase activity"/>
    <property type="evidence" value="ECO:0007669"/>
    <property type="project" value="TreeGrafter"/>
</dbReference>
<evidence type="ECO:0000259" key="1">
    <source>
        <dbReference type="PROSITE" id="PS50011"/>
    </source>
</evidence>
<dbReference type="GO" id="GO:0005737">
    <property type="term" value="C:cytoplasm"/>
    <property type="evidence" value="ECO:0007669"/>
    <property type="project" value="TreeGrafter"/>
</dbReference>
<dbReference type="STRING" id="2594813.A0A395N2A4"/>